<proteinExistence type="predicted"/>
<dbReference type="RefSeq" id="WP_185258751.1">
    <property type="nucleotide sequence ID" value="NZ_AP023368.1"/>
</dbReference>
<accession>A0A7I8DJC3</accession>
<dbReference type="Proteomes" id="UP000515703">
    <property type="component" value="Chromosome"/>
</dbReference>
<keyword evidence="1" id="KW-0812">Transmembrane</keyword>
<dbReference type="AlphaFoldDB" id="A0A7I8DJC3"/>
<evidence type="ECO:0000313" key="2">
    <source>
        <dbReference type="EMBL" id="BCJ98422.1"/>
    </source>
</evidence>
<dbReference type="KEGG" id="acht:bsdcttw_14630"/>
<keyword evidence="1" id="KW-0472">Membrane</keyword>
<keyword evidence="3" id="KW-1185">Reference proteome</keyword>
<dbReference type="InterPro" id="IPR036388">
    <property type="entry name" value="WH-like_DNA-bd_sf"/>
</dbReference>
<evidence type="ECO:0008006" key="4">
    <source>
        <dbReference type="Google" id="ProtNLM"/>
    </source>
</evidence>
<evidence type="ECO:0000313" key="3">
    <source>
        <dbReference type="Proteomes" id="UP000515703"/>
    </source>
</evidence>
<dbReference type="Gene3D" id="1.10.10.10">
    <property type="entry name" value="Winged helix-like DNA-binding domain superfamily/Winged helix DNA-binding domain"/>
    <property type="match status" value="1"/>
</dbReference>
<dbReference type="Pfam" id="PF13730">
    <property type="entry name" value="HTH_36"/>
    <property type="match status" value="1"/>
</dbReference>
<reference evidence="2 3" key="1">
    <citation type="submission" date="2020-08" db="EMBL/GenBank/DDBJ databases">
        <title>Draft genome sequencing of an Anaerocolumna strain isolated from anoxic soil subjected to BSD treatment.</title>
        <authorList>
            <person name="Uek A."/>
            <person name="Tonouchi A."/>
        </authorList>
    </citation>
    <scope>NUCLEOTIDE SEQUENCE [LARGE SCALE GENOMIC DNA]</scope>
    <source>
        <strain evidence="2 3">CTTW</strain>
    </source>
</reference>
<reference evidence="2 3" key="2">
    <citation type="submission" date="2020-08" db="EMBL/GenBank/DDBJ databases">
        <authorList>
            <person name="Ueki A."/>
            <person name="Tonouchi A."/>
        </authorList>
    </citation>
    <scope>NUCLEOTIDE SEQUENCE [LARGE SCALE GENOMIC DNA]</scope>
    <source>
        <strain evidence="2 3">CTTW</strain>
    </source>
</reference>
<feature type="transmembrane region" description="Helical" evidence="1">
    <location>
        <begin position="238"/>
        <end position="257"/>
    </location>
</feature>
<keyword evidence="1" id="KW-1133">Transmembrane helix</keyword>
<organism evidence="2 3">
    <name type="scientific">Anaerocolumna chitinilytica</name>
    <dbReference type="NCBI Taxonomy" id="1727145"/>
    <lineage>
        <taxon>Bacteria</taxon>
        <taxon>Bacillati</taxon>
        <taxon>Bacillota</taxon>
        <taxon>Clostridia</taxon>
        <taxon>Lachnospirales</taxon>
        <taxon>Lachnospiraceae</taxon>
        <taxon>Anaerocolumna</taxon>
    </lineage>
</organism>
<protein>
    <recommendedName>
        <fullName evidence="4">Helix-turn-helix domain-containing protein</fullName>
    </recommendedName>
</protein>
<name>A0A7I8DJC3_9FIRM</name>
<evidence type="ECO:0000256" key="1">
    <source>
        <dbReference type="SAM" id="Phobius"/>
    </source>
</evidence>
<dbReference type="EMBL" id="AP023368">
    <property type="protein sequence ID" value="BCJ98422.1"/>
    <property type="molecule type" value="Genomic_DNA"/>
</dbReference>
<gene>
    <name evidence="2" type="ORF">bsdcttw_14630</name>
</gene>
<sequence>MAMKKFKMLNLICESCTLTSKEKLVAQYFVYKSNQSGECYPSVNTIAKHCGVSDRTVQRATKKLQEKNFITIEKRIYRGRQSSNEYKLNTNITNDNEIEVVEATENCLVFEIVSIDELLMEASVKTEVHAQGLEWPVYDESDTEVFMSYNENQDDHNIPIIYESTQQLVFINIPEHKAITIEKKKDVRESVDLCWNIKWLLILKLNEAFLCFDFLMRNDIELCEYGWYIKENLASTKYIRIIIVIFKVGFFMPLLGVTW</sequence>